<keyword evidence="2" id="KW-0238">DNA-binding</keyword>
<protein>
    <submittedName>
        <fullName evidence="2">Replication protein A 70 kDa DNA-binding subunit C-like</fullName>
    </submittedName>
</protein>
<gene>
    <name evidence="2" type="ORF">Tci_024917</name>
</gene>
<sequence>MPKAVQPVSECLACKRSYVEIELKLAPFIENIVNIYKNLDSTLNASLVSSGVRKITPKSIEKLMESGADGVGFIHLEQLSPQFSSDSKEDGHSSVPSSKHRNTQKRPVDKDVYGTKLESNGNWTISALCPKEVPWSNERPLENKELNAVIGAWFTLGIIMSVQGYLNCLHPFIAPLPSIYSAVIHLKGMSTIIQGLASSCINGCISHTSFISETEHSEAADVSSEVEILSDMPVTKNVVERKQDKPNKGSKSNSELFLDQLGLDLTGTIIVMLGRMWDVSAVTGRYLSTDFVVSNAKEASILLKFLLSNLTRKDEYQILKNEAYMLEFDGSTTIRKASVKISHLHLMDVFLDNQLFFTTWASPSGLHFEVTIDGIKTRKGWNFPSCGSDTYSLMDIVDKILPSKGIEDGVGSSNLDDYPDNQPQKLKRIVQDPSIVTPSKPIEEKKPRMDIEDSETKDSSDLSNATGKKGPFSLLLRKGKTGVMTLESCMTILTRHRGPKIISWAQQLASCRKTRSLFEVTITSI</sequence>
<dbReference type="AlphaFoldDB" id="A0A6L2KVE3"/>
<accession>A0A6L2KVE3</accession>
<feature type="region of interest" description="Disordered" evidence="1">
    <location>
        <begin position="411"/>
        <end position="465"/>
    </location>
</feature>
<feature type="region of interest" description="Disordered" evidence="1">
    <location>
        <begin position="83"/>
        <end position="115"/>
    </location>
</feature>
<feature type="compositionally biased region" description="Basic and acidic residues" evidence="1">
    <location>
        <begin position="441"/>
        <end position="460"/>
    </location>
</feature>
<proteinExistence type="predicted"/>
<organism evidence="2">
    <name type="scientific">Tanacetum cinerariifolium</name>
    <name type="common">Dalmatian daisy</name>
    <name type="synonym">Chrysanthemum cinerariifolium</name>
    <dbReference type="NCBI Taxonomy" id="118510"/>
    <lineage>
        <taxon>Eukaryota</taxon>
        <taxon>Viridiplantae</taxon>
        <taxon>Streptophyta</taxon>
        <taxon>Embryophyta</taxon>
        <taxon>Tracheophyta</taxon>
        <taxon>Spermatophyta</taxon>
        <taxon>Magnoliopsida</taxon>
        <taxon>eudicotyledons</taxon>
        <taxon>Gunneridae</taxon>
        <taxon>Pentapetalae</taxon>
        <taxon>asterids</taxon>
        <taxon>campanulids</taxon>
        <taxon>Asterales</taxon>
        <taxon>Asteraceae</taxon>
        <taxon>Asteroideae</taxon>
        <taxon>Anthemideae</taxon>
        <taxon>Anthemidinae</taxon>
        <taxon>Tanacetum</taxon>
    </lineage>
</organism>
<name>A0A6L2KVE3_TANCI</name>
<comment type="caution">
    <text evidence="2">The sequence shown here is derived from an EMBL/GenBank/DDBJ whole genome shotgun (WGS) entry which is preliminary data.</text>
</comment>
<evidence type="ECO:0000313" key="2">
    <source>
        <dbReference type="EMBL" id="GEU52939.1"/>
    </source>
</evidence>
<dbReference type="GO" id="GO:0003677">
    <property type="term" value="F:DNA binding"/>
    <property type="evidence" value="ECO:0007669"/>
    <property type="project" value="UniProtKB-KW"/>
</dbReference>
<evidence type="ECO:0000256" key="1">
    <source>
        <dbReference type="SAM" id="MobiDB-lite"/>
    </source>
</evidence>
<dbReference type="EMBL" id="BKCJ010003093">
    <property type="protein sequence ID" value="GEU52939.1"/>
    <property type="molecule type" value="Genomic_DNA"/>
</dbReference>
<reference evidence="2" key="1">
    <citation type="journal article" date="2019" name="Sci. Rep.">
        <title>Draft genome of Tanacetum cinerariifolium, the natural source of mosquito coil.</title>
        <authorList>
            <person name="Yamashiro T."/>
            <person name="Shiraishi A."/>
            <person name="Satake H."/>
            <person name="Nakayama K."/>
        </authorList>
    </citation>
    <scope>NUCLEOTIDE SEQUENCE</scope>
</reference>